<reference evidence="2" key="1">
    <citation type="journal article" date="2014" name="Science">
        <title>Ancient hybridizations among the ancestral genomes of bread wheat.</title>
        <authorList>
            <consortium name="International Wheat Genome Sequencing Consortium,"/>
            <person name="Marcussen T."/>
            <person name="Sandve S.R."/>
            <person name="Heier L."/>
            <person name="Spannagl M."/>
            <person name="Pfeifer M."/>
            <person name="Jakobsen K.S."/>
            <person name="Wulff B.B."/>
            <person name="Steuernagel B."/>
            <person name="Mayer K.F."/>
            <person name="Olsen O.A."/>
        </authorList>
    </citation>
    <scope>NUCLEOTIDE SEQUENCE [LARGE SCALE GENOMIC DNA]</scope>
    <source>
        <strain evidence="2">cv. AL8/78</strain>
    </source>
</reference>
<evidence type="ECO:0000313" key="1">
    <source>
        <dbReference type="EnsemblPlants" id="AET2Gv20410500.5"/>
    </source>
</evidence>
<keyword evidence="2" id="KW-1185">Reference proteome</keyword>
<sequence>MGRGRPNLSWVESIKRDLKNWNITKELAMDRGAWKLAIYVPELWVSNIYSLPQLVWD</sequence>
<name>A0A453B8Y1_AEGTS</name>
<proteinExistence type="predicted"/>
<protein>
    <submittedName>
        <fullName evidence="1">Uncharacterized protein</fullName>
    </submittedName>
</protein>
<reference evidence="1" key="4">
    <citation type="submission" date="2019-03" db="UniProtKB">
        <authorList>
            <consortium name="EnsemblPlants"/>
        </authorList>
    </citation>
    <scope>IDENTIFICATION</scope>
</reference>
<reference evidence="1" key="5">
    <citation type="journal article" date="2021" name="G3 (Bethesda)">
        <title>Aegilops tauschii genome assembly Aet v5.0 features greater sequence contiguity and improved annotation.</title>
        <authorList>
            <person name="Wang L."/>
            <person name="Zhu T."/>
            <person name="Rodriguez J.C."/>
            <person name="Deal K.R."/>
            <person name="Dubcovsky J."/>
            <person name="McGuire P.E."/>
            <person name="Lux T."/>
            <person name="Spannagl M."/>
            <person name="Mayer K.F.X."/>
            <person name="Baldrich P."/>
            <person name="Meyers B.C."/>
            <person name="Huo N."/>
            <person name="Gu Y.Q."/>
            <person name="Zhou H."/>
            <person name="Devos K.M."/>
            <person name="Bennetzen J.L."/>
            <person name="Unver T."/>
            <person name="Budak H."/>
            <person name="Gulick P.J."/>
            <person name="Galiba G."/>
            <person name="Kalapos B."/>
            <person name="Nelson D.R."/>
            <person name="Li P."/>
            <person name="You F.M."/>
            <person name="Luo M.C."/>
            <person name="Dvorak J."/>
        </authorList>
    </citation>
    <scope>NUCLEOTIDE SEQUENCE [LARGE SCALE GENOMIC DNA]</scope>
    <source>
        <strain evidence="1">cv. AL8/78</strain>
    </source>
</reference>
<evidence type="ECO:0000313" key="2">
    <source>
        <dbReference type="Proteomes" id="UP000015105"/>
    </source>
</evidence>
<dbReference type="AlphaFoldDB" id="A0A453B8Y1"/>
<reference evidence="2" key="2">
    <citation type="journal article" date="2017" name="Nat. Plants">
        <title>The Aegilops tauschii genome reveals multiple impacts of transposons.</title>
        <authorList>
            <person name="Zhao G."/>
            <person name="Zou C."/>
            <person name="Li K."/>
            <person name="Wang K."/>
            <person name="Li T."/>
            <person name="Gao L."/>
            <person name="Zhang X."/>
            <person name="Wang H."/>
            <person name="Yang Z."/>
            <person name="Liu X."/>
            <person name="Jiang W."/>
            <person name="Mao L."/>
            <person name="Kong X."/>
            <person name="Jiao Y."/>
            <person name="Jia J."/>
        </authorList>
    </citation>
    <scope>NUCLEOTIDE SEQUENCE [LARGE SCALE GENOMIC DNA]</scope>
    <source>
        <strain evidence="2">cv. AL8/78</strain>
    </source>
</reference>
<reference evidence="1" key="3">
    <citation type="journal article" date="2017" name="Nature">
        <title>Genome sequence of the progenitor of the wheat D genome Aegilops tauschii.</title>
        <authorList>
            <person name="Luo M.C."/>
            <person name="Gu Y.Q."/>
            <person name="Puiu D."/>
            <person name="Wang H."/>
            <person name="Twardziok S.O."/>
            <person name="Deal K.R."/>
            <person name="Huo N."/>
            <person name="Zhu T."/>
            <person name="Wang L."/>
            <person name="Wang Y."/>
            <person name="McGuire P.E."/>
            <person name="Liu S."/>
            <person name="Long H."/>
            <person name="Ramasamy R.K."/>
            <person name="Rodriguez J.C."/>
            <person name="Van S.L."/>
            <person name="Yuan L."/>
            <person name="Wang Z."/>
            <person name="Xia Z."/>
            <person name="Xiao L."/>
            <person name="Anderson O.D."/>
            <person name="Ouyang S."/>
            <person name="Liang Y."/>
            <person name="Zimin A.V."/>
            <person name="Pertea G."/>
            <person name="Qi P."/>
            <person name="Bennetzen J.L."/>
            <person name="Dai X."/>
            <person name="Dawson M.W."/>
            <person name="Muller H.G."/>
            <person name="Kugler K."/>
            <person name="Rivarola-Duarte L."/>
            <person name="Spannagl M."/>
            <person name="Mayer K.F.X."/>
            <person name="Lu F.H."/>
            <person name="Bevan M.W."/>
            <person name="Leroy P."/>
            <person name="Li P."/>
            <person name="You F.M."/>
            <person name="Sun Q."/>
            <person name="Liu Z."/>
            <person name="Lyons E."/>
            <person name="Wicker T."/>
            <person name="Salzberg S.L."/>
            <person name="Devos K.M."/>
            <person name="Dvorak J."/>
        </authorList>
    </citation>
    <scope>NUCLEOTIDE SEQUENCE [LARGE SCALE GENOMIC DNA]</scope>
    <source>
        <strain evidence="1">cv. AL8/78</strain>
    </source>
</reference>
<dbReference type="EnsemblPlants" id="AET2Gv20410500.5">
    <property type="protein sequence ID" value="AET2Gv20410500.5"/>
    <property type="gene ID" value="AET2Gv20410500"/>
</dbReference>
<dbReference type="Proteomes" id="UP000015105">
    <property type="component" value="Chromosome 2D"/>
</dbReference>
<organism evidence="1 2">
    <name type="scientific">Aegilops tauschii subsp. strangulata</name>
    <name type="common">Goatgrass</name>
    <dbReference type="NCBI Taxonomy" id="200361"/>
    <lineage>
        <taxon>Eukaryota</taxon>
        <taxon>Viridiplantae</taxon>
        <taxon>Streptophyta</taxon>
        <taxon>Embryophyta</taxon>
        <taxon>Tracheophyta</taxon>
        <taxon>Spermatophyta</taxon>
        <taxon>Magnoliopsida</taxon>
        <taxon>Liliopsida</taxon>
        <taxon>Poales</taxon>
        <taxon>Poaceae</taxon>
        <taxon>BOP clade</taxon>
        <taxon>Pooideae</taxon>
        <taxon>Triticodae</taxon>
        <taxon>Triticeae</taxon>
        <taxon>Triticinae</taxon>
        <taxon>Aegilops</taxon>
    </lineage>
</organism>
<accession>A0A453B8Y1</accession>
<dbReference type="Gramene" id="AET2Gv20410500.5">
    <property type="protein sequence ID" value="AET2Gv20410500.5"/>
    <property type="gene ID" value="AET2Gv20410500"/>
</dbReference>